<keyword evidence="3" id="KW-1185">Reference proteome</keyword>
<organism evidence="2 3">
    <name type="scientific">Sphaerisporangium rufum</name>
    <dbReference type="NCBI Taxonomy" id="1381558"/>
    <lineage>
        <taxon>Bacteria</taxon>
        <taxon>Bacillati</taxon>
        <taxon>Actinomycetota</taxon>
        <taxon>Actinomycetes</taxon>
        <taxon>Streptosporangiales</taxon>
        <taxon>Streptosporangiaceae</taxon>
        <taxon>Sphaerisporangium</taxon>
    </lineage>
</organism>
<accession>A0A919QZX7</accession>
<proteinExistence type="predicted"/>
<protein>
    <submittedName>
        <fullName evidence="2">Uncharacterized protein</fullName>
    </submittedName>
</protein>
<reference evidence="2" key="1">
    <citation type="submission" date="2021-01" db="EMBL/GenBank/DDBJ databases">
        <title>Whole genome shotgun sequence of Sphaerisporangium rufum NBRC 109079.</title>
        <authorList>
            <person name="Komaki H."/>
            <person name="Tamura T."/>
        </authorList>
    </citation>
    <scope>NUCLEOTIDE SEQUENCE</scope>
    <source>
        <strain evidence="2">NBRC 109079</strain>
    </source>
</reference>
<evidence type="ECO:0000313" key="3">
    <source>
        <dbReference type="Proteomes" id="UP000655287"/>
    </source>
</evidence>
<name>A0A919QZX7_9ACTN</name>
<gene>
    <name evidence="2" type="ORF">Sru01_08620</name>
</gene>
<comment type="caution">
    <text evidence="2">The sequence shown here is derived from an EMBL/GenBank/DDBJ whole genome shotgun (WGS) entry which is preliminary data.</text>
</comment>
<sequence length="70" mass="7141">MPEVGAWPAGTGPVRWYRARAGPAGRGGGPPDRSADQLAVQVTPVGSPLVPVQVAWKPSSAEAPGCRVPL</sequence>
<evidence type="ECO:0000313" key="2">
    <source>
        <dbReference type="EMBL" id="GII75880.1"/>
    </source>
</evidence>
<feature type="region of interest" description="Disordered" evidence="1">
    <location>
        <begin position="1"/>
        <end position="35"/>
    </location>
</feature>
<evidence type="ECO:0000256" key="1">
    <source>
        <dbReference type="SAM" id="MobiDB-lite"/>
    </source>
</evidence>
<dbReference type="EMBL" id="BOOU01000013">
    <property type="protein sequence ID" value="GII75880.1"/>
    <property type="molecule type" value="Genomic_DNA"/>
</dbReference>
<dbReference type="Proteomes" id="UP000655287">
    <property type="component" value="Unassembled WGS sequence"/>
</dbReference>
<dbReference type="AlphaFoldDB" id="A0A919QZX7"/>